<dbReference type="Gene3D" id="3.40.720.10">
    <property type="entry name" value="Alkaline Phosphatase, subunit A"/>
    <property type="match status" value="1"/>
</dbReference>
<dbReference type="Pfam" id="PF00884">
    <property type="entry name" value="Sulfatase"/>
    <property type="match status" value="1"/>
</dbReference>
<dbReference type="PANTHER" id="PTHR43751">
    <property type="entry name" value="SULFATASE"/>
    <property type="match status" value="1"/>
</dbReference>
<evidence type="ECO:0000256" key="1">
    <source>
        <dbReference type="SAM" id="SignalP"/>
    </source>
</evidence>
<dbReference type="OrthoDB" id="9789742at2"/>
<protein>
    <submittedName>
        <fullName evidence="3">Sulfatase</fullName>
    </submittedName>
</protein>
<feature type="domain" description="Sulfatase N-terminal" evidence="2">
    <location>
        <begin position="31"/>
        <end position="398"/>
    </location>
</feature>
<feature type="chain" id="PRO_5016044837" evidence="1">
    <location>
        <begin position="21"/>
        <end position="517"/>
    </location>
</feature>
<dbReference type="InterPro" id="IPR017850">
    <property type="entry name" value="Alkaline_phosphatase_core_sf"/>
</dbReference>
<accession>A0A2V4A1N2</accession>
<keyword evidence="1" id="KW-0732">Signal</keyword>
<dbReference type="AlphaFoldDB" id="A0A2V4A1N2"/>
<organism evidence="3 4">
    <name type="scientific">Marinifilum breve</name>
    <dbReference type="NCBI Taxonomy" id="2184082"/>
    <lineage>
        <taxon>Bacteria</taxon>
        <taxon>Pseudomonadati</taxon>
        <taxon>Bacteroidota</taxon>
        <taxon>Bacteroidia</taxon>
        <taxon>Marinilabiliales</taxon>
        <taxon>Marinifilaceae</taxon>
    </lineage>
</organism>
<gene>
    <name evidence="3" type="ORF">DF185_00190</name>
</gene>
<dbReference type="Proteomes" id="UP000248079">
    <property type="component" value="Unassembled WGS sequence"/>
</dbReference>
<dbReference type="PANTHER" id="PTHR43751:SF3">
    <property type="entry name" value="SULFATASE N-TERMINAL DOMAIN-CONTAINING PROTEIN"/>
    <property type="match status" value="1"/>
</dbReference>
<dbReference type="RefSeq" id="WP_110358709.1">
    <property type="nucleotide sequence ID" value="NZ_QFLI01000001.1"/>
</dbReference>
<feature type="signal peptide" evidence="1">
    <location>
        <begin position="1"/>
        <end position="20"/>
    </location>
</feature>
<dbReference type="InterPro" id="IPR000917">
    <property type="entry name" value="Sulfatase_N"/>
</dbReference>
<name>A0A2V4A1N2_9BACT</name>
<dbReference type="SUPFAM" id="SSF53649">
    <property type="entry name" value="Alkaline phosphatase-like"/>
    <property type="match status" value="1"/>
</dbReference>
<comment type="caution">
    <text evidence="3">The sequence shown here is derived from an EMBL/GenBank/DDBJ whole genome shotgun (WGS) entry which is preliminary data.</text>
</comment>
<evidence type="ECO:0000313" key="3">
    <source>
        <dbReference type="EMBL" id="PXY02548.1"/>
    </source>
</evidence>
<dbReference type="Gene3D" id="3.30.1120.10">
    <property type="match status" value="1"/>
</dbReference>
<evidence type="ECO:0000259" key="2">
    <source>
        <dbReference type="Pfam" id="PF00884"/>
    </source>
</evidence>
<sequence length="517" mass="59360">MKLKISLIVLCCLLSIGGYAKEQKKVDNDKPNVLIIFPDQLRRYSSGYWSQDQYREHVVGKPDPVHTPNIDKLANNGIVFTQAISNYPLCSPFRGMLLSGMYPEQNGITINCRKGREDQLKKDITCITDLFYDAGYNTSYFGKCHWEKTEPLFDKDGNYKGTTDEPGGHYVNRYDTYVPPGASRHSIEYFYQALKDEHFNPHVYSNDPYTIDGKSDGELHLPKKFSAKNEAEVIISYLQNKRNQRDENKPFFMIWSLNPPHNPWTDKSTDMEQLRAHYDTDKFKNVDESLVVRENADLEVAQYARHYFANVTSTDKYIGEVLNELESMGILDNTIVIFTSDHGEMLGSHGLEGKNVIETEAVAIPFIVHWPEKLQTGINDAMLGVTDMMPTIMGLAGMQEQIPEEVQGIDFSSLLFDLKSKSVEKPEVVLLMNNNFKGVMTERYTLCVKEVKKSKNKKGIEAFIYDNLKDPYQMHKISLESNPKLAKKLLKHLADKLEMANDMWFQKRKHKKLIPYS</sequence>
<keyword evidence="4" id="KW-1185">Reference proteome</keyword>
<proteinExistence type="predicted"/>
<reference evidence="3 4" key="1">
    <citation type="submission" date="2018-05" db="EMBL/GenBank/DDBJ databases">
        <title>Marinifilum breve JC075T sp. nov., a marine bacterium isolated from Yongle Blue Hole in the South China Sea.</title>
        <authorList>
            <person name="Fu T."/>
        </authorList>
    </citation>
    <scope>NUCLEOTIDE SEQUENCE [LARGE SCALE GENOMIC DNA]</scope>
    <source>
        <strain evidence="3 4">JC075</strain>
    </source>
</reference>
<dbReference type="CDD" id="cd16034">
    <property type="entry name" value="sulfatase_like"/>
    <property type="match status" value="1"/>
</dbReference>
<dbReference type="InterPro" id="IPR052701">
    <property type="entry name" value="GAG_Ulvan_Degrading_Sulfatases"/>
</dbReference>
<dbReference type="EMBL" id="QFLI01000001">
    <property type="protein sequence ID" value="PXY02548.1"/>
    <property type="molecule type" value="Genomic_DNA"/>
</dbReference>
<evidence type="ECO:0000313" key="4">
    <source>
        <dbReference type="Proteomes" id="UP000248079"/>
    </source>
</evidence>